<keyword evidence="9" id="KW-1185">Reference proteome</keyword>
<evidence type="ECO:0000259" key="6">
    <source>
        <dbReference type="PROSITE" id="PS50119"/>
    </source>
</evidence>
<sequence length="1070" mass="123191">MDDDEIRRQVAVALYRHNKVQVLTAKKQKLARRAALAQRNKERDRETRCAVEMGVEDVASRAVENYNLAQLRAEAERRKHEEELKLLLLVATTRKNAKAVGAILSTPGMHGKDRMETLRQRTIAIERDNELQRRRKSTTMHLEAIRIRSIIKDNNEVHVIECMERAIHDLQWNTIMHLVKTTPSLSIDFETSAGLTPLIMALWHNRPSIARQFLTEFHADANYITQNGLTPVLATILSNDIDGLRLLAVDFHANLHYESTTGVTPLLFAIELGRLELITFLIEHGVDCNQANSVGISPLIHAAFTQQVDVAEILVEIGAKLADRGKDGRTAQEWAQRCGFQIFDDRIQLLKFQRPNSKDQRDLARKQRYRIADESMYRGNIDKIITFVQKGDISSNYEGNAHLTPLLTACQVGFLHHVNQLLALGSVASQANKFGITPAMVASKRGHSDMLLALINAGASLAAVDNNGNDTFSYMKEFPDLVTHWTKHRHDFSSKLKLSMPKRLVEPPQFHLNKPPTEIQPESNDLTPTLPILNIEDVEQVHAIKQHKWQLQQHTLHQSPPRRRAFEFERFKVLNARQHQRRDAISVPVYEDEALKPLKRPLCGNCNLIRARSYCQECKFAYCDRCLTERHLDAHHHHHHTTILTDEHIKLLTPSKPSLEHDVQHISTNQTMDILANIRSIFNASCEPSEELSPNVDNEVKKQLLKQRRDEEKKRRAALLDINAPQLAAERAAALGTSIFTKPGEIRLARNYIQQKKFDKAATVLEETITMQEASFGAFHPLVGKSLYEMGQLYKAKEDWNLCIEKMLLALACFERHFAVDHKDILRVTDALIESWDKLFRYDLCKEFARVLYIQRKKELGESHDLTKDALELIDSYAVKWEIKLMFEEDPRGQRLVDLEINGKKYTDAGLGRLPEQFNQLLLSPASSTGMQKFTLYCDKRLHSSSLEFWLAVNKFKLMCKEEEDFKPFIVARDLVKEYLKNQRVKCATATIRNEIRKYLRCEKKETKPVDQIFDLVQDLVFQSMFTAVYLPFLDTPDGQSYIYFSIKIISFTTFRWHLEQHKELLQQKQ</sequence>
<evidence type="ECO:0000256" key="1">
    <source>
        <dbReference type="ARBA" id="ARBA00022737"/>
    </source>
</evidence>
<dbReference type="CDD" id="cd19757">
    <property type="entry name" value="Bbox1"/>
    <property type="match status" value="1"/>
</dbReference>
<gene>
    <name evidence="8" type="ORF">THRCLA_03642</name>
</gene>
<proteinExistence type="predicted"/>
<feature type="repeat" description="ANK" evidence="3">
    <location>
        <begin position="434"/>
        <end position="466"/>
    </location>
</feature>
<dbReference type="PROSITE" id="PS50088">
    <property type="entry name" value="ANK_REPEAT"/>
    <property type="match status" value="3"/>
</dbReference>
<feature type="coiled-coil region" evidence="5">
    <location>
        <begin position="20"/>
        <end position="83"/>
    </location>
</feature>
<dbReference type="PANTHER" id="PTHR24171:SF9">
    <property type="entry name" value="ANKYRIN REPEAT DOMAIN-CONTAINING PROTEIN 39"/>
    <property type="match status" value="1"/>
</dbReference>
<dbReference type="Proteomes" id="UP000243217">
    <property type="component" value="Unassembled WGS sequence"/>
</dbReference>
<dbReference type="InterPro" id="IPR011990">
    <property type="entry name" value="TPR-like_helical_dom_sf"/>
</dbReference>
<keyword evidence="4" id="KW-0862">Zinc</keyword>
<organism evidence="8 9">
    <name type="scientific">Thraustotheca clavata</name>
    <dbReference type="NCBI Taxonomy" id="74557"/>
    <lineage>
        <taxon>Eukaryota</taxon>
        <taxon>Sar</taxon>
        <taxon>Stramenopiles</taxon>
        <taxon>Oomycota</taxon>
        <taxon>Saprolegniomycetes</taxon>
        <taxon>Saprolegniales</taxon>
        <taxon>Achlyaceae</taxon>
        <taxon>Thraustotheca</taxon>
    </lineage>
</organism>
<dbReference type="SUPFAM" id="SSF48403">
    <property type="entry name" value="Ankyrin repeat"/>
    <property type="match status" value="1"/>
</dbReference>
<dbReference type="SMART" id="SM00248">
    <property type="entry name" value="ANK"/>
    <property type="match status" value="6"/>
</dbReference>
<dbReference type="InterPro" id="IPR036305">
    <property type="entry name" value="RGS_sf"/>
</dbReference>
<reference evidence="8 9" key="1">
    <citation type="journal article" date="2014" name="Genome Biol. Evol.">
        <title>The secreted proteins of Achlya hypogyna and Thraustotheca clavata identify the ancestral oomycete secretome and reveal gene acquisitions by horizontal gene transfer.</title>
        <authorList>
            <person name="Misner I."/>
            <person name="Blouin N."/>
            <person name="Leonard G."/>
            <person name="Richards T.A."/>
            <person name="Lane C.E."/>
        </authorList>
    </citation>
    <scope>NUCLEOTIDE SEQUENCE [LARGE SCALE GENOMIC DNA]</scope>
    <source>
        <strain evidence="8 9">ATCC 34112</strain>
    </source>
</reference>
<dbReference type="Gene3D" id="1.25.40.20">
    <property type="entry name" value="Ankyrin repeat-containing domain"/>
    <property type="match status" value="2"/>
</dbReference>
<dbReference type="OrthoDB" id="194358at2759"/>
<protein>
    <submittedName>
        <fullName evidence="8">Uncharacterized protein</fullName>
    </submittedName>
</protein>
<evidence type="ECO:0000256" key="2">
    <source>
        <dbReference type="ARBA" id="ARBA00023043"/>
    </source>
</evidence>
<dbReference type="STRING" id="74557.A0A1W0A1F3"/>
<dbReference type="PROSITE" id="PS50297">
    <property type="entry name" value="ANK_REP_REGION"/>
    <property type="match status" value="2"/>
</dbReference>
<dbReference type="PANTHER" id="PTHR24171">
    <property type="entry name" value="ANKYRIN REPEAT DOMAIN-CONTAINING PROTEIN 39-RELATED"/>
    <property type="match status" value="1"/>
</dbReference>
<feature type="repeat" description="ANK" evidence="3">
    <location>
        <begin position="261"/>
        <end position="293"/>
    </location>
</feature>
<keyword evidence="4" id="KW-0479">Metal-binding</keyword>
<dbReference type="Pfam" id="PF12796">
    <property type="entry name" value="Ank_2"/>
    <property type="match status" value="1"/>
</dbReference>
<feature type="domain" description="RGS" evidence="7">
    <location>
        <begin position="930"/>
        <end position="1043"/>
    </location>
</feature>
<keyword evidence="1" id="KW-0677">Repeat</keyword>
<comment type="caution">
    <text evidence="8">The sequence shown here is derived from an EMBL/GenBank/DDBJ whole genome shotgun (WGS) entry which is preliminary data.</text>
</comment>
<evidence type="ECO:0000313" key="8">
    <source>
        <dbReference type="EMBL" id="OQS04088.1"/>
    </source>
</evidence>
<dbReference type="SUPFAM" id="SSF48452">
    <property type="entry name" value="TPR-like"/>
    <property type="match status" value="1"/>
</dbReference>
<dbReference type="InterPro" id="IPR000315">
    <property type="entry name" value="Znf_B-box"/>
</dbReference>
<dbReference type="Gene3D" id="1.10.167.10">
    <property type="entry name" value="Regulator of G-protein Signalling 4, domain 2"/>
    <property type="match status" value="1"/>
</dbReference>
<dbReference type="Pfam" id="PF00615">
    <property type="entry name" value="RGS"/>
    <property type="match status" value="1"/>
</dbReference>
<dbReference type="InterPro" id="IPR002110">
    <property type="entry name" value="Ankyrin_rpt"/>
</dbReference>
<evidence type="ECO:0000256" key="3">
    <source>
        <dbReference type="PROSITE-ProRule" id="PRU00023"/>
    </source>
</evidence>
<dbReference type="InterPro" id="IPR016137">
    <property type="entry name" value="RGS"/>
</dbReference>
<name>A0A1W0A1F3_9STRA</name>
<dbReference type="PROSITE" id="PS50119">
    <property type="entry name" value="ZF_BBOX"/>
    <property type="match status" value="1"/>
</dbReference>
<keyword evidence="2 3" id="KW-0040">ANK repeat</keyword>
<dbReference type="InterPro" id="IPR044926">
    <property type="entry name" value="RGS_subdomain_2"/>
</dbReference>
<evidence type="ECO:0000256" key="4">
    <source>
        <dbReference type="PROSITE-ProRule" id="PRU00024"/>
    </source>
</evidence>
<evidence type="ECO:0000313" key="9">
    <source>
        <dbReference type="Proteomes" id="UP000243217"/>
    </source>
</evidence>
<accession>A0A1W0A1F3</accession>
<dbReference type="EMBL" id="JNBS01000683">
    <property type="protein sequence ID" value="OQS04088.1"/>
    <property type="molecule type" value="Genomic_DNA"/>
</dbReference>
<dbReference type="Gene3D" id="1.25.40.10">
    <property type="entry name" value="Tetratricopeptide repeat domain"/>
    <property type="match status" value="1"/>
</dbReference>
<dbReference type="InterPro" id="IPR036770">
    <property type="entry name" value="Ankyrin_rpt-contain_sf"/>
</dbReference>
<feature type="domain" description="B box-type" evidence="6">
    <location>
        <begin position="598"/>
        <end position="643"/>
    </location>
</feature>
<keyword evidence="5" id="KW-0175">Coiled coil</keyword>
<dbReference type="SUPFAM" id="SSF48097">
    <property type="entry name" value="Regulator of G-protein signaling, RGS"/>
    <property type="match status" value="1"/>
</dbReference>
<dbReference type="AlphaFoldDB" id="A0A1W0A1F3"/>
<keyword evidence="4" id="KW-0863">Zinc-finger</keyword>
<evidence type="ECO:0000256" key="5">
    <source>
        <dbReference type="SAM" id="Coils"/>
    </source>
</evidence>
<dbReference type="Pfam" id="PF00023">
    <property type="entry name" value="Ank"/>
    <property type="match status" value="1"/>
</dbReference>
<dbReference type="GO" id="GO:0008270">
    <property type="term" value="F:zinc ion binding"/>
    <property type="evidence" value="ECO:0007669"/>
    <property type="project" value="UniProtKB-KW"/>
</dbReference>
<dbReference type="PROSITE" id="PS50132">
    <property type="entry name" value="RGS"/>
    <property type="match status" value="1"/>
</dbReference>
<evidence type="ECO:0000259" key="7">
    <source>
        <dbReference type="PROSITE" id="PS50132"/>
    </source>
</evidence>
<feature type="repeat" description="ANK" evidence="3">
    <location>
        <begin position="294"/>
        <end position="326"/>
    </location>
</feature>